<dbReference type="AlphaFoldDB" id="A0A1Z4KHJ5"/>
<protein>
    <submittedName>
        <fullName evidence="1">Uncharacterized protein</fullName>
    </submittedName>
</protein>
<evidence type="ECO:0000313" key="2">
    <source>
        <dbReference type="Proteomes" id="UP000217507"/>
    </source>
</evidence>
<name>A0A1Z4KHJ5_ANAVA</name>
<gene>
    <name evidence="1" type="ORF">NIES23_12100</name>
</gene>
<dbReference type="Proteomes" id="UP000217507">
    <property type="component" value="Chromosome"/>
</dbReference>
<evidence type="ECO:0000313" key="1">
    <source>
        <dbReference type="EMBL" id="BAY68424.1"/>
    </source>
</evidence>
<accession>A0A1Z4KHJ5</accession>
<proteinExistence type="predicted"/>
<reference evidence="1 2" key="1">
    <citation type="submission" date="2017-06" db="EMBL/GenBank/DDBJ databases">
        <title>Genome sequencing of cyanobaciteial culture collection at National Institute for Environmental Studies (NIES).</title>
        <authorList>
            <person name="Hirose Y."/>
            <person name="Shimura Y."/>
            <person name="Fujisawa T."/>
            <person name="Nakamura Y."/>
            <person name="Kawachi M."/>
        </authorList>
    </citation>
    <scope>NUCLEOTIDE SEQUENCE [LARGE SCALE GENOMIC DNA]</scope>
    <source>
        <strain evidence="1 2">NIES-23</strain>
    </source>
</reference>
<sequence>MRLIHPDPGWVKLRLIKPTIFEHLSLAALFNYLKAPRACNVKIVAFVNPVTPVIFIPS</sequence>
<organism evidence="1 2">
    <name type="scientific">Trichormus variabilis NIES-23</name>
    <dbReference type="NCBI Taxonomy" id="1973479"/>
    <lineage>
        <taxon>Bacteria</taxon>
        <taxon>Bacillati</taxon>
        <taxon>Cyanobacteriota</taxon>
        <taxon>Cyanophyceae</taxon>
        <taxon>Nostocales</taxon>
        <taxon>Nostocaceae</taxon>
        <taxon>Trichormus</taxon>
    </lineage>
</organism>
<dbReference type="EMBL" id="AP018216">
    <property type="protein sequence ID" value="BAY68424.1"/>
    <property type="molecule type" value="Genomic_DNA"/>
</dbReference>